<proteinExistence type="predicted"/>
<dbReference type="EMBL" id="CM042888">
    <property type="protein sequence ID" value="KAI4326415.1"/>
    <property type="molecule type" value="Genomic_DNA"/>
</dbReference>
<evidence type="ECO:0000313" key="1">
    <source>
        <dbReference type="EMBL" id="KAI4326415.1"/>
    </source>
</evidence>
<keyword evidence="2" id="KW-1185">Reference proteome</keyword>
<dbReference type="Proteomes" id="UP001057402">
    <property type="component" value="Chromosome 9"/>
</dbReference>
<accession>A0ACB9MR77</accession>
<name>A0ACB9MR77_9MYRT</name>
<organism evidence="1 2">
    <name type="scientific">Melastoma candidum</name>
    <dbReference type="NCBI Taxonomy" id="119954"/>
    <lineage>
        <taxon>Eukaryota</taxon>
        <taxon>Viridiplantae</taxon>
        <taxon>Streptophyta</taxon>
        <taxon>Embryophyta</taxon>
        <taxon>Tracheophyta</taxon>
        <taxon>Spermatophyta</taxon>
        <taxon>Magnoliopsida</taxon>
        <taxon>eudicotyledons</taxon>
        <taxon>Gunneridae</taxon>
        <taxon>Pentapetalae</taxon>
        <taxon>rosids</taxon>
        <taxon>malvids</taxon>
        <taxon>Myrtales</taxon>
        <taxon>Melastomataceae</taxon>
        <taxon>Melastomatoideae</taxon>
        <taxon>Melastomateae</taxon>
        <taxon>Melastoma</taxon>
    </lineage>
</organism>
<reference evidence="2" key="1">
    <citation type="journal article" date="2023" name="Front. Plant Sci.">
        <title>Chromosomal-level genome assembly of Melastoma candidum provides insights into trichome evolution.</title>
        <authorList>
            <person name="Zhong Y."/>
            <person name="Wu W."/>
            <person name="Sun C."/>
            <person name="Zou P."/>
            <person name="Liu Y."/>
            <person name="Dai S."/>
            <person name="Zhou R."/>
        </authorList>
    </citation>
    <scope>NUCLEOTIDE SEQUENCE [LARGE SCALE GENOMIC DNA]</scope>
</reference>
<comment type="caution">
    <text evidence="1">The sequence shown here is derived from an EMBL/GenBank/DDBJ whole genome shotgun (WGS) entry which is preliminary data.</text>
</comment>
<evidence type="ECO:0000313" key="2">
    <source>
        <dbReference type="Proteomes" id="UP001057402"/>
    </source>
</evidence>
<gene>
    <name evidence="1" type="ORF">MLD38_031733</name>
</gene>
<protein>
    <submittedName>
        <fullName evidence="1">Uncharacterized protein</fullName>
    </submittedName>
</protein>
<sequence length="184" mass="20701">MNSLKLSHSEPPVFHAKSDLMFVCLMPPSLTNIGKDDGEIVSTKWMSVEEYIVQPFVRENKQFYYITKICARKVVEGDAYPGFGLLAATSRTQTNYITAIKPKVAHYGICDSKKVSRAKRLARLSMKNTQNSVISSKPYGLEEELELKRLLAFNCPMLSSERQSSPKAFGQKIRSGGSYRKPVK</sequence>